<keyword evidence="2" id="KW-1185">Reference proteome</keyword>
<dbReference type="AlphaFoldDB" id="A0A498HGC5"/>
<name>A0A498HGC5_MALDO</name>
<reference evidence="1 2" key="1">
    <citation type="submission" date="2018-10" db="EMBL/GenBank/DDBJ databases">
        <title>A high-quality apple genome assembly.</title>
        <authorList>
            <person name="Hu J."/>
        </authorList>
    </citation>
    <scope>NUCLEOTIDE SEQUENCE [LARGE SCALE GENOMIC DNA]</scope>
    <source>
        <strain evidence="2">cv. HFTH1</strain>
        <tissue evidence="1">Young leaf</tissue>
    </source>
</reference>
<organism evidence="1 2">
    <name type="scientific">Malus domestica</name>
    <name type="common">Apple</name>
    <name type="synonym">Pyrus malus</name>
    <dbReference type="NCBI Taxonomy" id="3750"/>
    <lineage>
        <taxon>Eukaryota</taxon>
        <taxon>Viridiplantae</taxon>
        <taxon>Streptophyta</taxon>
        <taxon>Embryophyta</taxon>
        <taxon>Tracheophyta</taxon>
        <taxon>Spermatophyta</taxon>
        <taxon>Magnoliopsida</taxon>
        <taxon>eudicotyledons</taxon>
        <taxon>Gunneridae</taxon>
        <taxon>Pentapetalae</taxon>
        <taxon>rosids</taxon>
        <taxon>fabids</taxon>
        <taxon>Rosales</taxon>
        <taxon>Rosaceae</taxon>
        <taxon>Amygdaloideae</taxon>
        <taxon>Maleae</taxon>
        <taxon>Malus</taxon>
    </lineage>
</organism>
<evidence type="ECO:0000313" key="1">
    <source>
        <dbReference type="EMBL" id="RXH68113.1"/>
    </source>
</evidence>
<dbReference type="EMBL" id="RDQH01000343">
    <property type="protein sequence ID" value="RXH68113.1"/>
    <property type="molecule type" value="Genomic_DNA"/>
</dbReference>
<accession>A0A498HGC5</accession>
<dbReference type="Proteomes" id="UP000290289">
    <property type="component" value="Chromosome 17"/>
</dbReference>
<evidence type="ECO:0000313" key="2">
    <source>
        <dbReference type="Proteomes" id="UP000290289"/>
    </source>
</evidence>
<sequence>MVTATFRPRLPELDHDPRIKNDPLLWAVLQRSVGEMAPAIPGVPDRSTAHNPLKALAAETSPVTRYSSATSPLTRNKLWDSLKVICKKGLWLSEPYCMKNLGPTPVVGGWDSEGLGC</sequence>
<proteinExistence type="predicted"/>
<comment type="caution">
    <text evidence="1">The sequence shown here is derived from an EMBL/GenBank/DDBJ whole genome shotgun (WGS) entry which is preliminary data.</text>
</comment>
<gene>
    <name evidence="1" type="ORF">DVH24_028260</name>
</gene>
<protein>
    <submittedName>
        <fullName evidence="1">Uncharacterized protein</fullName>
    </submittedName>
</protein>